<dbReference type="PANTHER" id="PTHR38479">
    <property type="entry name" value="LMO0824 PROTEIN"/>
    <property type="match status" value="1"/>
</dbReference>
<dbReference type="AlphaFoldDB" id="A0A7Y9I9M3"/>
<dbReference type="Pfam" id="PF06224">
    <property type="entry name" value="AlkZ-like"/>
    <property type="match status" value="1"/>
</dbReference>
<gene>
    <name evidence="1" type="ORF">BKA15_003663</name>
</gene>
<keyword evidence="2" id="KW-1185">Reference proteome</keyword>
<proteinExistence type="predicted"/>
<dbReference type="RefSeq" id="WP_179753068.1">
    <property type="nucleotide sequence ID" value="NZ_JACCBU010000001.1"/>
</dbReference>
<dbReference type="PANTHER" id="PTHR38479:SF2">
    <property type="entry name" value="WINGED HELIX DNA-BINDING DOMAIN-CONTAINING PROTEIN"/>
    <property type="match status" value="1"/>
</dbReference>
<evidence type="ECO:0008006" key="3">
    <source>
        <dbReference type="Google" id="ProtNLM"/>
    </source>
</evidence>
<dbReference type="InterPro" id="IPR009351">
    <property type="entry name" value="AlkZ-like"/>
</dbReference>
<organism evidence="1 2">
    <name type="scientific">Microlunatus parietis</name>
    <dbReference type="NCBI Taxonomy" id="682979"/>
    <lineage>
        <taxon>Bacteria</taxon>
        <taxon>Bacillati</taxon>
        <taxon>Actinomycetota</taxon>
        <taxon>Actinomycetes</taxon>
        <taxon>Propionibacteriales</taxon>
        <taxon>Propionibacteriaceae</taxon>
        <taxon>Microlunatus</taxon>
    </lineage>
</organism>
<sequence>MTTVWDREAFLRRQALGQASGLSVEQLVEALGGINAQTARGPLVGLWTRSAELSLPAVDSALQDYRLIKANLLRGTVHLMTRRQYVTWRRALQPMLERVVRGFNPGLWQQVDHDQLLAAGTRLLRERPGLTRSEIGAALTEDFPGPEPRQLGFAIRMLLPVVQVADHSCWSPARTRYLLAEQVIDEPLADPDAADLIRTFLRGFGPRTAADAGYWSGMTRLRPILADVADRRTGEAYDVEPIIDEPPRRTAVLPEFDNVYFCSRDGSVGLVAAKRRLVRGGAMPGSMITDGTVRADWTATTTTAPELRAWSVLDDQEKNEFARFRAWWSGQPR</sequence>
<comment type="caution">
    <text evidence="1">The sequence shown here is derived from an EMBL/GenBank/DDBJ whole genome shotgun (WGS) entry which is preliminary data.</text>
</comment>
<dbReference type="Proteomes" id="UP000569914">
    <property type="component" value="Unassembled WGS sequence"/>
</dbReference>
<protein>
    <recommendedName>
        <fullName evidence="3">Winged helix DNA-binding domain-containing protein</fullName>
    </recommendedName>
</protein>
<evidence type="ECO:0000313" key="2">
    <source>
        <dbReference type="Proteomes" id="UP000569914"/>
    </source>
</evidence>
<dbReference type="EMBL" id="JACCBU010000001">
    <property type="protein sequence ID" value="NYE72334.1"/>
    <property type="molecule type" value="Genomic_DNA"/>
</dbReference>
<evidence type="ECO:0000313" key="1">
    <source>
        <dbReference type="EMBL" id="NYE72334.1"/>
    </source>
</evidence>
<accession>A0A7Y9I9M3</accession>
<name>A0A7Y9I9M3_9ACTN</name>
<reference evidence="1 2" key="1">
    <citation type="submission" date="2020-07" db="EMBL/GenBank/DDBJ databases">
        <title>Sequencing the genomes of 1000 actinobacteria strains.</title>
        <authorList>
            <person name="Klenk H.-P."/>
        </authorList>
    </citation>
    <scope>NUCLEOTIDE SEQUENCE [LARGE SCALE GENOMIC DNA]</scope>
    <source>
        <strain evidence="1 2">DSM 22083</strain>
    </source>
</reference>